<comment type="caution">
    <text evidence="2">The sequence shown here is derived from an EMBL/GenBank/DDBJ whole genome shotgun (WGS) entry which is preliminary data.</text>
</comment>
<name>A0A4Z2J2T8_9TELE</name>
<evidence type="ECO:0000313" key="3">
    <source>
        <dbReference type="Proteomes" id="UP000314294"/>
    </source>
</evidence>
<gene>
    <name evidence="2" type="ORF">EYF80_005491</name>
</gene>
<feature type="region of interest" description="Disordered" evidence="1">
    <location>
        <begin position="58"/>
        <end position="82"/>
    </location>
</feature>
<keyword evidence="3" id="KW-1185">Reference proteome</keyword>
<dbReference type="AlphaFoldDB" id="A0A4Z2J2T8"/>
<proteinExistence type="predicted"/>
<feature type="compositionally biased region" description="Low complexity" evidence="1">
    <location>
        <begin position="61"/>
        <end position="76"/>
    </location>
</feature>
<organism evidence="2 3">
    <name type="scientific">Liparis tanakae</name>
    <name type="common">Tanaka's snailfish</name>
    <dbReference type="NCBI Taxonomy" id="230148"/>
    <lineage>
        <taxon>Eukaryota</taxon>
        <taxon>Metazoa</taxon>
        <taxon>Chordata</taxon>
        <taxon>Craniata</taxon>
        <taxon>Vertebrata</taxon>
        <taxon>Euteleostomi</taxon>
        <taxon>Actinopterygii</taxon>
        <taxon>Neopterygii</taxon>
        <taxon>Teleostei</taxon>
        <taxon>Neoteleostei</taxon>
        <taxon>Acanthomorphata</taxon>
        <taxon>Eupercaria</taxon>
        <taxon>Perciformes</taxon>
        <taxon>Cottioidei</taxon>
        <taxon>Cottales</taxon>
        <taxon>Liparidae</taxon>
        <taxon>Liparis</taxon>
    </lineage>
</organism>
<evidence type="ECO:0000313" key="2">
    <source>
        <dbReference type="EMBL" id="TNN84164.1"/>
    </source>
</evidence>
<reference evidence="2 3" key="1">
    <citation type="submission" date="2019-03" db="EMBL/GenBank/DDBJ databases">
        <title>First draft genome of Liparis tanakae, snailfish: a comprehensive survey of snailfish specific genes.</title>
        <authorList>
            <person name="Kim W."/>
            <person name="Song I."/>
            <person name="Jeong J.-H."/>
            <person name="Kim D."/>
            <person name="Kim S."/>
            <person name="Ryu S."/>
            <person name="Song J.Y."/>
            <person name="Lee S.K."/>
        </authorList>
    </citation>
    <scope>NUCLEOTIDE SEQUENCE [LARGE SCALE GENOMIC DNA]</scope>
    <source>
        <tissue evidence="2">Muscle</tissue>
    </source>
</reference>
<sequence length="87" mass="9422">MADPDSIGLLTLLSVSALSRICGWPCSTSSSRLLKHCSSSRWVMVRVSWRRMMGITRDSDPLSSVSSSRGSLSSRTGRGDGVMFVVL</sequence>
<protein>
    <submittedName>
        <fullName evidence="2">Uncharacterized protein</fullName>
    </submittedName>
</protein>
<dbReference type="EMBL" id="SRLO01000028">
    <property type="protein sequence ID" value="TNN84164.1"/>
    <property type="molecule type" value="Genomic_DNA"/>
</dbReference>
<evidence type="ECO:0000256" key="1">
    <source>
        <dbReference type="SAM" id="MobiDB-lite"/>
    </source>
</evidence>
<dbReference type="Proteomes" id="UP000314294">
    <property type="component" value="Unassembled WGS sequence"/>
</dbReference>
<accession>A0A4Z2J2T8</accession>